<name>A0A0P1HDC3_9RHOB</name>
<evidence type="ECO:0000313" key="3">
    <source>
        <dbReference type="EMBL" id="CUH84871.1"/>
    </source>
</evidence>
<keyword evidence="1" id="KW-0472">Membrane</keyword>
<keyword evidence="4" id="KW-1185">Reference proteome</keyword>
<dbReference type="InterPro" id="IPR018704">
    <property type="entry name" value="SecYEG/CpoB_TPR"/>
</dbReference>
<evidence type="ECO:0000313" key="4">
    <source>
        <dbReference type="Proteomes" id="UP000051681"/>
    </source>
</evidence>
<organism evidence="3 4">
    <name type="scientific">Thalassovita mediterranea</name>
    <dbReference type="NCBI Taxonomy" id="340021"/>
    <lineage>
        <taxon>Bacteria</taxon>
        <taxon>Pseudomonadati</taxon>
        <taxon>Pseudomonadota</taxon>
        <taxon>Alphaproteobacteria</taxon>
        <taxon>Rhodobacterales</taxon>
        <taxon>Roseobacteraceae</taxon>
        <taxon>Thalassovita</taxon>
    </lineage>
</organism>
<accession>A0A0P1HDC3</accession>
<dbReference type="OrthoDB" id="7173339at2"/>
<dbReference type="STRING" id="340021.TM5383_02090"/>
<evidence type="ECO:0000259" key="2">
    <source>
        <dbReference type="Pfam" id="PF09976"/>
    </source>
</evidence>
<gene>
    <name evidence="3" type="ORF">TM5383_02090</name>
</gene>
<proteinExistence type="predicted"/>
<dbReference type="RefSeq" id="WP_058318964.1">
    <property type="nucleotide sequence ID" value="NZ_CYSF01000009.1"/>
</dbReference>
<evidence type="ECO:0000256" key="1">
    <source>
        <dbReference type="SAM" id="Phobius"/>
    </source>
</evidence>
<keyword evidence="1" id="KW-1133">Transmembrane helix</keyword>
<feature type="transmembrane region" description="Helical" evidence="1">
    <location>
        <begin position="26"/>
        <end position="44"/>
    </location>
</feature>
<dbReference type="AlphaFoldDB" id="A0A0P1HDC3"/>
<reference evidence="3 4" key="1">
    <citation type="submission" date="2015-09" db="EMBL/GenBank/DDBJ databases">
        <authorList>
            <consortium name="Swine Surveillance"/>
        </authorList>
    </citation>
    <scope>NUCLEOTIDE SEQUENCE [LARGE SCALE GENOMIC DNA]</scope>
    <source>
        <strain evidence="3 4">CECT 8383</strain>
    </source>
</reference>
<protein>
    <recommendedName>
        <fullName evidence="2">Ancillary SecYEG translocon subunit/Cell division coordinator CpoB TPR domain-containing protein</fullName>
    </recommendedName>
</protein>
<dbReference type="Pfam" id="PF09976">
    <property type="entry name" value="TPR_21"/>
    <property type="match status" value="1"/>
</dbReference>
<dbReference type="Proteomes" id="UP000051681">
    <property type="component" value="Unassembled WGS sequence"/>
</dbReference>
<sequence>MSDTDSFIEEVSEEVRRDRLYQGIRRYGWIAVVAVVGIVGGASWNEYQKAQSRGAAEALGDSMLAALEAEAPETRAAALTDVSAATPAAAAVITLQRAAELQAAGDAEGAAAALQDLAISGEVAPIYRQLAAFKSIVLQGTTTPAADRRAALEGLVLTGSPLRLLAEEQLALIEVETGDAGAAITRLERIAADAEASAGLRRRASQLIVALGGDRSGA</sequence>
<keyword evidence="1" id="KW-0812">Transmembrane</keyword>
<feature type="domain" description="Ancillary SecYEG translocon subunit/Cell division coordinator CpoB TPR" evidence="2">
    <location>
        <begin position="29"/>
        <end position="122"/>
    </location>
</feature>
<dbReference type="EMBL" id="CYSF01000009">
    <property type="protein sequence ID" value="CUH84871.1"/>
    <property type="molecule type" value="Genomic_DNA"/>
</dbReference>